<comment type="caution">
    <text evidence="12">The sequence shown here is derived from an EMBL/GenBank/DDBJ whole genome shotgun (WGS) entry which is preliminary data.</text>
</comment>
<feature type="transmembrane region" description="Helical" evidence="10">
    <location>
        <begin position="307"/>
        <end position="328"/>
    </location>
</feature>
<dbReference type="OrthoDB" id="5816437at2759"/>
<evidence type="ECO:0000256" key="5">
    <source>
        <dbReference type="ARBA" id="ARBA00022777"/>
    </source>
</evidence>
<protein>
    <recommendedName>
        <fullName evidence="1">non-specific serine/threonine protein kinase</fullName>
        <ecNumber evidence="1">2.7.11.1</ecNumber>
    </recommendedName>
</protein>
<dbReference type="Gene3D" id="1.10.510.10">
    <property type="entry name" value="Transferase(Phosphotransferase) domain 1"/>
    <property type="match status" value="1"/>
</dbReference>
<gene>
    <name evidence="12" type="ORF">L596_006075</name>
</gene>
<organism evidence="12 13">
    <name type="scientific">Steinernema carpocapsae</name>
    <name type="common">Entomopathogenic nematode</name>
    <dbReference type="NCBI Taxonomy" id="34508"/>
    <lineage>
        <taxon>Eukaryota</taxon>
        <taxon>Metazoa</taxon>
        <taxon>Ecdysozoa</taxon>
        <taxon>Nematoda</taxon>
        <taxon>Chromadorea</taxon>
        <taxon>Rhabditida</taxon>
        <taxon>Tylenchina</taxon>
        <taxon>Panagrolaimomorpha</taxon>
        <taxon>Strongyloidoidea</taxon>
        <taxon>Steinernematidae</taxon>
        <taxon>Steinernema</taxon>
    </lineage>
</organism>
<comment type="catalytic activity">
    <reaction evidence="8">
        <text>L-seryl-[protein] + ATP = O-phospho-L-seryl-[protein] + ADP + H(+)</text>
        <dbReference type="Rhea" id="RHEA:17989"/>
        <dbReference type="Rhea" id="RHEA-COMP:9863"/>
        <dbReference type="Rhea" id="RHEA-COMP:11604"/>
        <dbReference type="ChEBI" id="CHEBI:15378"/>
        <dbReference type="ChEBI" id="CHEBI:29999"/>
        <dbReference type="ChEBI" id="CHEBI:30616"/>
        <dbReference type="ChEBI" id="CHEBI:83421"/>
        <dbReference type="ChEBI" id="CHEBI:456216"/>
        <dbReference type="EC" id="2.7.11.1"/>
    </reaction>
</comment>
<comment type="catalytic activity">
    <reaction evidence="7">
        <text>L-threonyl-[protein] + ATP = O-phospho-L-threonyl-[protein] + ADP + H(+)</text>
        <dbReference type="Rhea" id="RHEA:46608"/>
        <dbReference type="Rhea" id="RHEA-COMP:11060"/>
        <dbReference type="Rhea" id="RHEA-COMP:11605"/>
        <dbReference type="ChEBI" id="CHEBI:15378"/>
        <dbReference type="ChEBI" id="CHEBI:30013"/>
        <dbReference type="ChEBI" id="CHEBI:30616"/>
        <dbReference type="ChEBI" id="CHEBI:61977"/>
        <dbReference type="ChEBI" id="CHEBI:456216"/>
        <dbReference type="EC" id="2.7.11.1"/>
    </reaction>
</comment>
<keyword evidence="5" id="KW-0418">Kinase</keyword>
<keyword evidence="3" id="KW-0808">Transferase</keyword>
<feature type="transmembrane region" description="Helical" evidence="10">
    <location>
        <begin position="273"/>
        <end position="295"/>
    </location>
</feature>
<keyword evidence="10" id="KW-0812">Transmembrane</keyword>
<feature type="region of interest" description="Disordered" evidence="9">
    <location>
        <begin position="355"/>
        <end position="386"/>
    </location>
</feature>
<name>A0A4U8V2D3_STECR</name>
<dbReference type="PROSITE" id="PS50011">
    <property type="entry name" value="PROTEIN_KINASE_DOM"/>
    <property type="match status" value="1"/>
</dbReference>
<reference evidence="12 13" key="1">
    <citation type="journal article" date="2015" name="Genome Biol.">
        <title>Comparative genomics of Steinernema reveals deeply conserved gene regulatory networks.</title>
        <authorList>
            <person name="Dillman A.R."/>
            <person name="Macchietto M."/>
            <person name="Porter C.F."/>
            <person name="Rogers A."/>
            <person name="Williams B."/>
            <person name="Antoshechkin I."/>
            <person name="Lee M.M."/>
            <person name="Goodwin Z."/>
            <person name="Lu X."/>
            <person name="Lewis E.E."/>
            <person name="Goodrich-Blair H."/>
            <person name="Stock S.P."/>
            <person name="Adams B.J."/>
            <person name="Sternberg P.W."/>
            <person name="Mortazavi A."/>
        </authorList>
    </citation>
    <scope>NUCLEOTIDE SEQUENCE [LARGE SCALE GENOMIC DNA]</scope>
    <source>
        <strain evidence="12 13">ALL</strain>
    </source>
</reference>
<evidence type="ECO:0000313" key="13">
    <source>
        <dbReference type="Proteomes" id="UP000298663"/>
    </source>
</evidence>
<keyword evidence="6" id="KW-0067">ATP-binding</keyword>
<keyword evidence="13" id="KW-1185">Reference proteome</keyword>
<evidence type="ECO:0000256" key="8">
    <source>
        <dbReference type="ARBA" id="ARBA00048679"/>
    </source>
</evidence>
<keyword evidence="10" id="KW-0472">Membrane</keyword>
<dbReference type="STRING" id="34508.A0A4U8V2D3"/>
<dbReference type="GO" id="GO:0005524">
    <property type="term" value="F:ATP binding"/>
    <property type="evidence" value="ECO:0007669"/>
    <property type="project" value="UniProtKB-KW"/>
</dbReference>
<feature type="transmembrane region" description="Helical" evidence="10">
    <location>
        <begin position="250"/>
        <end position="267"/>
    </location>
</feature>
<evidence type="ECO:0000256" key="4">
    <source>
        <dbReference type="ARBA" id="ARBA00022741"/>
    </source>
</evidence>
<dbReference type="InterPro" id="IPR000719">
    <property type="entry name" value="Prot_kinase_dom"/>
</dbReference>
<dbReference type="Pfam" id="PF00069">
    <property type="entry name" value="Pkinase"/>
    <property type="match status" value="1"/>
</dbReference>
<dbReference type="SUPFAM" id="SSF56112">
    <property type="entry name" value="Protein kinase-like (PK-like)"/>
    <property type="match status" value="1"/>
</dbReference>
<dbReference type="Proteomes" id="UP000298663">
    <property type="component" value="Unassembled WGS sequence"/>
</dbReference>
<evidence type="ECO:0000256" key="1">
    <source>
        <dbReference type="ARBA" id="ARBA00012513"/>
    </source>
</evidence>
<dbReference type="PANTHER" id="PTHR43671">
    <property type="entry name" value="SERINE/THREONINE-PROTEIN KINASE NEK"/>
    <property type="match status" value="1"/>
</dbReference>
<dbReference type="AlphaFoldDB" id="A0A4U8V2D3"/>
<evidence type="ECO:0000256" key="7">
    <source>
        <dbReference type="ARBA" id="ARBA00047899"/>
    </source>
</evidence>
<dbReference type="EMBL" id="AZBU02000001">
    <property type="protein sequence ID" value="TMS39574.1"/>
    <property type="molecule type" value="Genomic_DNA"/>
</dbReference>
<feature type="compositionally biased region" description="Polar residues" evidence="9">
    <location>
        <begin position="358"/>
        <end position="371"/>
    </location>
</feature>
<dbReference type="EC" id="2.7.11.1" evidence="1"/>
<proteinExistence type="predicted"/>
<dbReference type="GO" id="GO:0004674">
    <property type="term" value="F:protein serine/threonine kinase activity"/>
    <property type="evidence" value="ECO:0007669"/>
    <property type="project" value="UniProtKB-KW"/>
</dbReference>
<keyword evidence="4" id="KW-0547">Nucleotide-binding</keyword>
<keyword evidence="10" id="KW-1133">Transmembrane helix</keyword>
<keyword evidence="2" id="KW-0723">Serine/threonine-protein kinase</keyword>
<dbReference type="SMART" id="SM00220">
    <property type="entry name" value="S_TKc"/>
    <property type="match status" value="1"/>
</dbReference>
<evidence type="ECO:0000256" key="9">
    <source>
        <dbReference type="SAM" id="MobiDB-lite"/>
    </source>
</evidence>
<evidence type="ECO:0000256" key="2">
    <source>
        <dbReference type="ARBA" id="ARBA00022527"/>
    </source>
</evidence>
<feature type="domain" description="Protein kinase" evidence="11">
    <location>
        <begin position="1"/>
        <end position="157"/>
    </location>
</feature>
<reference evidence="12 13" key="2">
    <citation type="journal article" date="2019" name="G3 (Bethesda)">
        <title>Hybrid Assembly of the Genome of the Entomopathogenic Nematode Steinernema carpocapsae Identifies the X-Chromosome.</title>
        <authorList>
            <person name="Serra L."/>
            <person name="Macchietto M."/>
            <person name="Macias-Munoz A."/>
            <person name="McGill C.J."/>
            <person name="Rodriguez I.M."/>
            <person name="Rodriguez B."/>
            <person name="Murad R."/>
            <person name="Mortazavi A."/>
        </authorList>
    </citation>
    <scope>NUCLEOTIDE SEQUENCE [LARGE SCALE GENOMIC DNA]</scope>
    <source>
        <strain evidence="12 13">ALL</strain>
    </source>
</reference>
<evidence type="ECO:0000256" key="3">
    <source>
        <dbReference type="ARBA" id="ARBA00022679"/>
    </source>
</evidence>
<dbReference type="PANTHER" id="PTHR43671:SF98">
    <property type="entry name" value="SERINE_THREONINE-PROTEIN KINASE NEK11"/>
    <property type="match status" value="1"/>
</dbReference>
<evidence type="ECO:0000256" key="6">
    <source>
        <dbReference type="ARBA" id="ARBA00022840"/>
    </source>
</evidence>
<accession>A0A4U8V2D3</accession>
<evidence type="ECO:0000313" key="12">
    <source>
        <dbReference type="EMBL" id="TMS39574.1"/>
    </source>
</evidence>
<evidence type="ECO:0000256" key="10">
    <source>
        <dbReference type="SAM" id="Phobius"/>
    </source>
</evidence>
<dbReference type="InterPro" id="IPR050660">
    <property type="entry name" value="NEK_Ser/Thr_kinase"/>
</dbReference>
<sequence length="427" mass="48563">MMPASNLLLTISNDVKLCDFGVSLELSADDFEGEFSNENPSYYRITLLTAAPEALPDISTPRKFRPPYDIWSLGCVLVTMLTQTPPYFNECIDKSDNEMFKYLSERVDGGRHFSYDARNLIPGSSSEVQNLLESIMVKDEDERPTAKEILELDQIKLNARLCSVNPLSMGSKKRRQFSVDIDEITVDHMHHNGTVQSRKKKYVPLLGREMTVDSDECESDCRYTLEDSDSEKGENHVLPTKEKHESDLHFFFRFHMSRIFIFVSLLSKWSGMVFLSAICLAIVATIIFMAIYVIYRGIETVCGCDLNEGFVVLIALILLPIMILLTTLCCNNACEKYNQAVESGKIRKSRFFHGPPEKTSNSAGSQSSKAFENQDGKQNQRTTRRKKTIKTLQTWLCLAREKLSTRLPNWLSALLLLKICILEFVNP</sequence>
<evidence type="ECO:0000259" key="11">
    <source>
        <dbReference type="PROSITE" id="PS50011"/>
    </source>
</evidence>
<dbReference type="InterPro" id="IPR011009">
    <property type="entry name" value="Kinase-like_dom_sf"/>
</dbReference>